<dbReference type="InterPro" id="IPR041711">
    <property type="entry name" value="Met-tRNA-FMT_N"/>
</dbReference>
<feature type="binding site" evidence="8">
    <location>
        <begin position="127"/>
        <end position="130"/>
    </location>
    <ligand>
        <name>(6S)-5,6,7,8-tetrahydrofolate</name>
        <dbReference type="ChEBI" id="CHEBI:57453"/>
    </ligand>
</feature>
<feature type="domain" description="Formyl transferase C-terminal" evidence="11">
    <location>
        <begin position="221"/>
        <end position="320"/>
    </location>
</feature>
<organism evidence="14">
    <name type="scientific">Candidatus Kentrum sp. SD</name>
    <dbReference type="NCBI Taxonomy" id="2126332"/>
    <lineage>
        <taxon>Bacteria</taxon>
        <taxon>Pseudomonadati</taxon>
        <taxon>Pseudomonadota</taxon>
        <taxon>Gammaproteobacteria</taxon>
        <taxon>Candidatus Kentrum</taxon>
    </lineage>
</organism>
<dbReference type="InterPro" id="IPR044135">
    <property type="entry name" value="Met-tRNA-FMT_C"/>
</dbReference>
<dbReference type="GO" id="GO:0005829">
    <property type="term" value="C:cytosol"/>
    <property type="evidence" value="ECO:0007669"/>
    <property type="project" value="TreeGrafter"/>
</dbReference>
<comment type="catalytic activity">
    <reaction evidence="7 8">
        <text>L-methionyl-tRNA(fMet) + (6R)-10-formyltetrahydrofolate = N-formyl-L-methionyl-tRNA(fMet) + (6S)-5,6,7,8-tetrahydrofolate + H(+)</text>
        <dbReference type="Rhea" id="RHEA:24380"/>
        <dbReference type="Rhea" id="RHEA-COMP:9952"/>
        <dbReference type="Rhea" id="RHEA-COMP:9953"/>
        <dbReference type="ChEBI" id="CHEBI:15378"/>
        <dbReference type="ChEBI" id="CHEBI:57453"/>
        <dbReference type="ChEBI" id="CHEBI:78530"/>
        <dbReference type="ChEBI" id="CHEBI:78844"/>
        <dbReference type="ChEBI" id="CHEBI:195366"/>
        <dbReference type="EC" id="2.1.2.9"/>
    </reaction>
</comment>
<evidence type="ECO:0000313" key="13">
    <source>
        <dbReference type="EMBL" id="VFK49762.1"/>
    </source>
</evidence>
<evidence type="ECO:0000256" key="4">
    <source>
        <dbReference type="ARBA" id="ARBA00016014"/>
    </source>
</evidence>
<accession>A0A451BJS7</accession>
<evidence type="ECO:0000313" key="12">
    <source>
        <dbReference type="EMBL" id="VFK44193.1"/>
    </source>
</evidence>
<dbReference type="Pfam" id="PF02911">
    <property type="entry name" value="Formyl_trans_C"/>
    <property type="match status" value="1"/>
</dbReference>
<keyword evidence="5 8" id="KW-0808">Transferase</keyword>
<dbReference type="SUPFAM" id="SSF50486">
    <property type="entry name" value="FMT C-terminal domain-like"/>
    <property type="match status" value="1"/>
</dbReference>
<sequence length="322" mass="35776">MMRIVFAGTPGFAAVILESLLATAESPNAQTTRPDTRLPADWRVCGVYTQPDRPVGRGRKLTQSPVKQLARYHCLPIHQPETLRDDATWRVLGELRPDIMVVAAYGLMLPREILEIPRYGCVNVHASLLPRWRGAAPIQRAILAGDQETGVSIMRMEEGLDTGPVLRQAPCPIHADDTAVSLHDRLAALGARTLIRTLRDIEQDRTNPVPQDPDRATYARRIVKSEGEIDWDRAALELERQVRAFIPWPVAYTNFDNQRLRIWESRAVGPRGENAPPGTVTACSPAGIRIAAREGELCLLTVQRPGAKPAPVADFLNGYRRK</sequence>
<dbReference type="InterPro" id="IPR036477">
    <property type="entry name" value="Formyl_transf_N_sf"/>
</dbReference>
<dbReference type="InterPro" id="IPR037022">
    <property type="entry name" value="Formyl_trans_C_sf"/>
</dbReference>
<dbReference type="EC" id="2.1.2.9" evidence="3 8"/>
<comment type="similarity">
    <text evidence="2 8">Belongs to the Fmt family.</text>
</comment>
<feature type="chain" id="PRO_5033432931" description="Methionyl-tRNA formyltransferase" evidence="9">
    <location>
        <begin position="25"/>
        <end position="322"/>
    </location>
</feature>
<evidence type="ECO:0000256" key="3">
    <source>
        <dbReference type="ARBA" id="ARBA00012261"/>
    </source>
</evidence>
<evidence type="ECO:0000259" key="10">
    <source>
        <dbReference type="Pfam" id="PF00551"/>
    </source>
</evidence>
<dbReference type="InterPro" id="IPR011034">
    <property type="entry name" value="Formyl_transferase-like_C_sf"/>
</dbReference>
<evidence type="ECO:0000256" key="8">
    <source>
        <dbReference type="HAMAP-Rule" id="MF_00182"/>
    </source>
</evidence>
<dbReference type="NCBIfam" id="TIGR00460">
    <property type="entry name" value="fmt"/>
    <property type="match status" value="1"/>
</dbReference>
<evidence type="ECO:0000256" key="6">
    <source>
        <dbReference type="ARBA" id="ARBA00022917"/>
    </source>
</evidence>
<evidence type="ECO:0000256" key="7">
    <source>
        <dbReference type="ARBA" id="ARBA00048558"/>
    </source>
</evidence>
<dbReference type="HAMAP" id="MF_00182">
    <property type="entry name" value="Formyl_trans"/>
    <property type="match status" value="1"/>
</dbReference>
<dbReference type="InterPro" id="IPR001555">
    <property type="entry name" value="GART_AS"/>
</dbReference>
<dbReference type="Gene3D" id="3.10.25.10">
    <property type="entry name" value="Formyl transferase, C-terminal domain"/>
    <property type="match status" value="1"/>
</dbReference>
<feature type="domain" description="Formyl transferase N-terminal" evidence="10">
    <location>
        <begin position="43"/>
        <end position="198"/>
    </location>
</feature>
<dbReference type="EMBL" id="CAADFR010000171">
    <property type="protein sequence ID" value="VFK44193.1"/>
    <property type="molecule type" value="Genomic_DNA"/>
</dbReference>
<gene>
    <name evidence="8" type="primary">fmt</name>
    <name evidence="14" type="ORF">BECKSD772D_GA0070982_101734</name>
    <name evidence="13" type="ORF">BECKSD772E_GA0070983_12341</name>
    <name evidence="12" type="ORF">BECKSD772F_GA0070984_11712</name>
</gene>
<dbReference type="InterPro" id="IPR005794">
    <property type="entry name" value="Fmt"/>
</dbReference>
<dbReference type="PROSITE" id="PS00373">
    <property type="entry name" value="GART"/>
    <property type="match status" value="1"/>
</dbReference>
<evidence type="ECO:0000256" key="5">
    <source>
        <dbReference type="ARBA" id="ARBA00022679"/>
    </source>
</evidence>
<evidence type="ECO:0000256" key="9">
    <source>
        <dbReference type="SAM" id="SignalP"/>
    </source>
</evidence>
<dbReference type="PANTHER" id="PTHR11138">
    <property type="entry name" value="METHIONYL-TRNA FORMYLTRANSFERASE"/>
    <property type="match status" value="1"/>
</dbReference>
<dbReference type="InterPro" id="IPR002376">
    <property type="entry name" value="Formyl_transf_N"/>
</dbReference>
<dbReference type="GO" id="GO:0004479">
    <property type="term" value="F:methionyl-tRNA formyltransferase activity"/>
    <property type="evidence" value="ECO:0007669"/>
    <property type="project" value="UniProtKB-UniRule"/>
</dbReference>
<dbReference type="Pfam" id="PF00551">
    <property type="entry name" value="Formyl_trans_N"/>
    <property type="match status" value="1"/>
</dbReference>
<name>A0A451BJS7_9GAMM</name>
<dbReference type="EMBL" id="CAADFU010000234">
    <property type="protein sequence ID" value="VFK49762.1"/>
    <property type="molecule type" value="Genomic_DNA"/>
</dbReference>
<protein>
    <recommendedName>
        <fullName evidence="4 8">Methionyl-tRNA formyltransferase</fullName>
        <ecNumber evidence="3 8">2.1.2.9</ecNumber>
    </recommendedName>
</protein>
<dbReference type="InterPro" id="IPR005793">
    <property type="entry name" value="Formyl_trans_C"/>
</dbReference>
<dbReference type="CDD" id="cd08646">
    <property type="entry name" value="FMT_core_Met-tRNA-FMT_N"/>
    <property type="match status" value="1"/>
</dbReference>
<comment type="function">
    <text evidence="1 8">Attaches a formyl group to the free amino group of methionyl-tRNA(fMet). The formyl group appears to play a dual role in the initiator identity of N-formylmethionyl-tRNA by promoting its recognition by IF2 and preventing the misappropriation of this tRNA by the elongation apparatus.</text>
</comment>
<keyword evidence="9" id="KW-0732">Signal</keyword>
<reference evidence="14" key="1">
    <citation type="submission" date="2019-02" db="EMBL/GenBank/DDBJ databases">
        <authorList>
            <person name="Gruber-Vodicka R. H."/>
            <person name="Seah K. B. B."/>
        </authorList>
    </citation>
    <scope>NUCLEOTIDE SEQUENCE</scope>
    <source>
        <strain evidence="14">BECK_S127</strain>
        <strain evidence="13">BECK_S1320</strain>
        <strain evidence="12">BECK_S1321</strain>
    </source>
</reference>
<dbReference type="CDD" id="cd08704">
    <property type="entry name" value="Met_tRNA_FMT_C"/>
    <property type="match status" value="1"/>
</dbReference>
<dbReference type="Gene3D" id="3.40.50.170">
    <property type="entry name" value="Formyl transferase, N-terminal domain"/>
    <property type="match status" value="1"/>
</dbReference>
<feature type="signal peptide" evidence="9">
    <location>
        <begin position="1"/>
        <end position="24"/>
    </location>
</feature>
<evidence type="ECO:0000313" key="14">
    <source>
        <dbReference type="EMBL" id="VFK78552.1"/>
    </source>
</evidence>
<proteinExistence type="inferred from homology"/>
<dbReference type="EMBL" id="CAADHB010000017">
    <property type="protein sequence ID" value="VFK78552.1"/>
    <property type="molecule type" value="Genomic_DNA"/>
</dbReference>
<evidence type="ECO:0000256" key="1">
    <source>
        <dbReference type="ARBA" id="ARBA00002606"/>
    </source>
</evidence>
<evidence type="ECO:0000256" key="2">
    <source>
        <dbReference type="ARBA" id="ARBA00010699"/>
    </source>
</evidence>
<keyword evidence="6 8" id="KW-0648">Protein biosynthesis</keyword>
<dbReference type="PANTHER" id="PTHR11138:SF5">
    <property type="entry name" value="METHIONYL-TRNA FORMYLTRANSFERASE, MITOCHONDRIAL"/>
    <property type="match status" value="1"/>
</dbReference>
<dbReference type="SUPFAM" id="SSF53328">
    <property type="entry name" value="Formyltransferase"/>
    <property type="match status" value="1"/>
</dbReference>
<evidence type="ECO:0000259" key="11">
    <source>
        <dbReference type="Pfam" id="PF02911"/>
    </source>
</evidence>
<dbReference type="AlphaFoldDB" id="A0A451BJS7"/>